<keyword evidence="16 24" id="KW-0443">Lipid metabolism</keyword>
<comment type="subcellular location">
    <subcellularLocation>
        <location evidence="1 24">Cell inner membrane</location>
        <topology evidence="1 24">Multi-pass membrane protein</topology>
    </subcellularLocation>
</comment>
<dbReference type="EC" id="2.7.1.107" evidence="3 24"/>
<evidence type="ECO:0000256" key="1">
    <source>
        <dbReference type="ARBA" id="ARBA00004429"/>
    </source>
</evidence>
<keyword evidence="19 24" id="KW-1208">Phospholipid metabolism</keyword>
<comment type="caution">
    <text evidence="25">The sequence shown here is derived from an EMBL/GenBank/DDBJ whole genome shotgun (WGS) entry which is preliminary data.</text>
</comment>
<comment type="cofactor">
    <cofactor evidence="23">
        <name>Mg(2+)</name>
        <dbReference type="ChEBI" id="CHEBI:18420"/>
    </cofactor>
    <text evidence="23">Mn(2+), Zn(2+), Cd(2+) and Co(2+) support activity to lesser extents.</text>
</comment>
<evidence type="ECO:0000256" key="7">
    <source>
        <dbReference type="ARBA" id="ARBA00022519"/>
    </source>
</evidence>
<evidence type="ECO:0000256" key="12">
    <source>
        <dbReference type="ARBA" id="ARBA00022777"/>
    </source>
</evidence>
<keyword evidence="13 22" id="KW-0067">ATP-binding</keyword>
<organism evidence="25 26">
    <name type="scientific">Thalassotalea litorea</name>
    <dbReference type="NCBI Taxonomy" id="2020715"/>
    <lineage>
        <taxon>Bacteria</taxon>
        <taxon>Pseudomonadati</taxon>
        <taxon>Pseudomonadota</taxon>
        <taxon>Gammaproteobacteria</taxon>
        <taxon>Alteromonadales</taxon>
        <taxon>Colwelliaceae</taxon>
        <taxon>Thalassotalea</taxon>
    </lineage>
</organism>
<evidence type="ECO:0000256" key="10">
    <source>
        <dbReference type="ARBA" id="ARBA00022723"/>
    </source>
</evidence>
<feature type="binding site" evidence="21">
    <location>
        <position position="107"/>
    </location>
    <ligand>
        <name>substrate</name>
    </ligand>
</feature>
<feature type="transmembrane region" description="Helical" evidence="24">
    <location>
        <begin position="108"/>
        <end position="129"/>
    </location>
</feature>
<keyword evidence="12 24" id="KW-0418">Kinase</keyword>
<keyword evidence="18" id="KW-0594">Phospholipid biosynthesis</keyword>
<evidence type="ECO:0000256" key="14">
    <source>
        <dbReference type="ARBA" id="ARBA00022842"/>
    </source>
</evidence>
<evidence type="ECO:0000256" key="5">
    <source>
        <dbReference type="ARBA" id="ARBA00022475"/>
    </source>
</evidence>
<feature type="binding site" evidence="22">
    <location>
        <position position="37"/>
    </location>
    <ligand>
        <name>ATP</name>
        <dbReference type="ChEBI" id="CHEBI:30616"/>
    </ligand>
</feature>
<feature type="transmembrane region" description="Helical" evidence="24">
    <location>
        <begin position="67"/>
        <end position="87"/>
    </location>
</feature>
<dbReference type="OrthoDB" id="9796011at2"/>
<dbReference type="AlphaFoldDB" id="A0A5R9IFP0"/>
<dbReference type="PANTHER" id="PTHR34299:SF1">
    <property type="entry name" value="DIACYLGLYCEROL KINASE"/>
    <property type="match status" value="1"/>
</dbReference>
<dbReference type="GO" id="GO:0004143">
    <property type="term" value="F:ATP-dependent diacylglycerol kinase activity"/>
    <property type="evidence" value="ECO:0007669"/>
    <property type="project" value="UniProtKB-EC"/>
</dbReference>
<evidence type="ECO:0000256" key="11">
    <source>
        <dbReference type="ARBA" id="ARBA00022741"/>
    </source>
</evidence>
<dbReference type="Pfam" id="PF01219">
    <property type="entry name" value="DAGK_prokar"/>
    <property type="match status" value="1"/>
</dbReference>
<evidence type="ECO:0000256" key="19">
    <source>
        <dbReference type="ARBA" id="ARBA00023264"/>
    </source>
</evidence>
<evidence type="ECO:0000256" key="8">
    <source>
        <dbReference type="ARBA" id="ARBA00022679"/>
    </source>
</evidence>
<evidence type="ECO:0000256" key="9">
    <source>
        <dbReference type="ARBA" id="ARBA00022692"/>
    </source>
</evidence>
<dbReference type="CDD" id="cd14264">
    <property type="entry name" value="DAGK_IM"/>
    <property type="match status" value="1"/>
</dbReference>
<comment type="catalytic activity">
    <reaction evidence="24">
        <text>a 1,2-diacyl-sn-glycerol + ATP = a 1,2-diacyl-sn-glycero-3-phosphate + ADP + H(+)</text>
        <dbReference type="Rhea" id="RHEA:10272"/>
        <dbReference type="ChEBI" id="CHEBI:15378"/>
        <dbReference type="ChEBI" id="CHEBI:17815"/>
        <dbReference type="ChEBI" id="CHEBI:30616"/>
        <dbReference type="ChEBI" id="CHEBI:58608"/>
        <dbReference type="ChEBI" id="CHEBI:456216"/>
        <dbReference type="EC" id="2.7.1.107"/>
    </reaction>
</comment>
<feature type="binding site" evidence="22">
    <location>
        <begin position="103"/>
        <end position="104"/>
    </location>
    <ligand>
        <name>ATP</name>
        <dbReference type="ChEBI" id="CHEBI:30616"/>
    </ligand>
</feature>
<dbReference type="InterPro" id="IPR036945">
    <property type="entry name" value="DAGK_sf"/>
</dbReference>
<keyword evidence="7 24" id="KW-0997">Cell inner membrane</keyword>
<dbReference type="RefSeq" id="WP_138320385.1">
    <property type="nucleotide sequence ID" value="NZ_VCBC01000012.1"/>
</dbReference>
<keyword evidence="26" id="KW-1185">Reference proteome</keyword>
<feature type="active site" description="Proton acceptor" evidence="20">
    <location>
        <position position="78"/>
    </location>
</feature>
<evidence type="ECO:0000313" key="25">
    <source>
        <dbReference type="EMBL" id="TLU64102.1"/>
    </source>
</evidence>
<evidence type="ECO:0000313" key="26">
    <source>
        <dbReference type="Proteomes" id="UP000307790"/>
    </source>
</evidence>
<feature type="binding site" evidence="23">
    <location>
        <position position="37"/>
    </location>
    <ligand>
        <name>a divalent metal cation</name>
        <dbReference type="ChEBI" id="CHEBI:60240"/>
    </ligand>
</feature>
<dbReference type="GO" id="GO:0005886">
    <property type="term" value="C:plasma membrane"/>
    <property type="evidence" value="ECO:0007669"/>
    <property type="project" value="UniProtKB-SubCell"/>
</dbReference>
<keyword evidence="9 24" id="KW-0812">Transmembrane</keyword>
<evidence type="ECO:0000256" key="16">
    <source>
        <dbReference type="ARBA" id="ARBA00023098"/>
    </source>
</evidence>
<feature type="binding site" evidence="22">
    <location>
        <position position="18"/>
    </location>
    <ligand>
        <name>ATP</name>
        <dbReference type="ChEBI" id="CHEBI:30616"/>
    </ligand>
</feature>
<evidence type="ECO:0000256" key="4">
    <source>
        <dbReference type="ARBA" id="ARBA00017575"/>
    </source>
</evidence>
<keyword evidence="15 24" id="KW-1133">Transmembrane helix</keyword>
<evidence type="ECO:0000256" key="18">
    <source>
        <dbReference type="ARBA" id="ARBA00023209"/>
    </source>
</evidence>
<proteinExistence type="inferred from homology"/>
<keyword evidence="17 24" id="KW-0472">Membrane</keyword>
<keyword evidence="8 24" id="KW-0808">Transferase</keyword>
<feature type="binding site" evidence="23">
    <location>
        <position position="85"/>
    </location>
    <ligand>
        <name>a divalent metal cation</name>
        <dbReference type="ChEBI" id="CHEBI:60240"/>
    </ligand>
</feature>
<feature type="binding site" evidence="21">
    <location>
        <begin position="39"/>
        <end position="43"/>
    </location>
    <ligand>
        <name>substrate</name>
    </ligand>
</feature>
<comment type="similarity">
    <text evidence="2 24">Belongs to the bacterial diacylglycerol kinase family.</text>
</comment>
<dbReference type="Gene3D" id="1.10.287.3610">
    <property type="match status" value="1"/>
</dbReference>
<reference evidence="25 26" key="1">
    <citation type="submission" date="2019-05" db="EMBL/GenBank/DDBJ databases">
        <title>Genome sequences of Thalassotalea litorea 1K03283.</title>
        <authorList>
            <person name="Zhang D."/>
        </authorList>
    </citation>
    <scope>NUCLEOTIDE SEQUENCE [LARGE SCALE GENOMIC DNA]</scope>
    <source>
        <strain evidence="25 26">MCCC 1K03283</strain>
    </source>
</reference>
<dbReference type="InterPro" id="IPR033718">
    <property type="entry name" value="DAGK_prok"/>
</dbReference>
<gene>
    <name evidence="25" type="ORF">FE810_12380</name>
</gene>
<evidence type="ECO:0000256" key="22">
    <source>
        <dbReference type="PIRSR" id="PIRSR600829-3"/>
    </source>
</evidence>
<evidence type="ECO:0000256" key="2">
    <source>
        <dbReference type="ARBA" id="ARBA00005967"/>
    </source>
</evidence>
<protein>
    <recommendedName>
        <fullName evidence="4 24">Diacylglycerol kinase</fullName>
        <ecNumber evidence="3 24">2.7.1.107</ecNumber>
    </recommendedName>
</protein>
<evidence type="ECO:0000256" key="20">
    <source>
        <dbReference type="PIRSR" id="PIRSR600829-1"/>
    </source>
</evidence>
<evidence type="ECO:0000256" key="6">
    <source>
        <dbReference type="ARBA" id="ARBA00022516"/>
    </source>
</evidence>
<evidence type="ECO:0000256" key="21">
    <source>
        <dbReference type="PIRSR" id="PIRSR600829-2"/>
    </source>
</evidence>
<evidence type="ECO:0000256" key="17">
    <source>
        <dbReference type="ARBA" id="ARBA00023136"/>
    </source>
</evidence>
<dbReference type="GO" id="GO:0046872">
    <property type="term" value="F:metal ion binding"/>
    <property type="evidence" value="ECO:0007669"/>
    <property type="project" value="UniProtKB-KW"/>
</dbReference>
<sequence>MVTPNESVNKPNGQGIERIYRAFFCSMQGFRDVFKYEAAFRQELLLVAVMLPFSFVLATSIENWLTLIFSLVFLLFAELVNSALEALADKVCTDHDPLIGRCKDIGSALVFVAFAWLVFVWVMNLYLFIVS</sequence>
<keyword evidence="14 23" id="KW-0460">Magnesium</keyword>
<feature type="binding site" evidence="21">
    <location>
        <position position="18"/>
    </location>
    <ligand>
        <name>substrate</name>
    </ligand>
</feature>
<evidence type="ECO:0000256" key="3">
    <source>
        <dbReference type="ARBA" id="ARBA00012133"/>
    </source>
</evidence>
<dbReference type="InterPro" id="IPR000829">
    <property type="entry name" value="DAGK"/>
</dbReference>
<keyword evidence="11 22" id="KW-0547">Nucleotide-binding</keyword>
<evidence type="ECO:0000256" key="15">
    <source>
        <dbReference type="ARBA" id="ARBA00022989"/>
    </source>
</evidence>
<dbReference type="GO" id="GO:0006654">
    <property type="term" value="P:phosphatidic acid biosynthetic process"/>
    <property type="evidence" value="ECO:0007669"/>
    <property type="project" value="InterPro"/>
</dbReference>
<keyword evidence="6" id="KW-0444">Lipid biosynthesis</keyword>
<accession>A0A5R9IFP0</accession>
<name>A0A5R9IFP0_9GAMM</name>
<feature type="binding site" evidence="22">
    <location>
        <position position="85"/>
    </location>
    <ligand>
        <name>ATP</name>
        <dbReference type="ChEBI" id="CHEBI:30616"/>
    </ligand>
</feature>
<evidence type="ECO:0000256" key="13">
    <source>
        <dbReference type="ARBA" id="ARBA00022840"/>
    </source>
</evidence>
<dbReference type="GO" id="GO:0005524">
    <property type="term" value="F:ATP binding"/>
    <property type="evidence" value="ECO:0007669"/>
    <property type="project" value="UniProtKB-KW"/>
</dbReference>
<feature type="transmembrane region" description="Helical" evidence="24">
    <location>
        <begin position="44"/>
        <end position="61"/>
    </location>
</feature>
<dbReference type="Proteomes" id="UP000307790">
    <property type="component" value="Unassembled WGS sequence"/>
</dbReference>
<dbReference type="EMBL" id="VCBC01000012">
    <property type="protein sequence ID" value="TLU64102.1"/>
    <property type="molecule type" value="Genomic_DNA"/>
</dbReference>
<evidence type="ECO:0000256" key="23">
    <source>
        <dbReference type="PIRSR" id="PIRSR600829-4"/>
    </source>
</evidence>
<comment type="function">
    <text evidence="24">Catalyzes the ATP-dependent phosphorylation of sn-l,2-diacylglycerol (DAG) to phosphatidic acid. Involved in the recycling of diacylglycerol produced as a by-product during membrane-derived oligosaccharide (MDO) biosynthesis.</text>
</comment>
<feature type="binding site" evidence="21">
    <location>
        <position position="78"/>
    </location>
    <ligand>
        <name>substrate</name>
    </ligand>
</feature>
<keyword evidence="5" id="KW-1003">Cell membrane</keyword>
<evidence type="ECO:0000256" key="24">
    <source>
        <dbReference type="RuleBase" id="RU363065"/>
    </source>
</evidence>
<keyword evidence="10 23" id="KW-0479">Metal-binding</keyword>
<dbReference type="PANTHER" id="PTHR34299">
    <property type="entry name" value="DIACYLGLYCEROL KINASE"/>
    <property type="match status" value="1"/>
</dbReference>